<sequence>MSKKAHFVDRARLPTDFPTHRHSSDFWEELGRAVATFGFLEQILKKAIFALTATRSYSLDQIEEAYCNWEKTLERTLADTLGRLAKNYGNALRNHPQATVANVEVLTESLFRAADLRNVLCHGSWQSPSEDGRSLPLYVSNDLSVFETSMDVHYLRQIREDVIELACEIIDSVAGMGLQFPGGGGPGEPIL</sequence>
<dbReference type="EMBL" id="JACGDA010000023">
    <property type="protein sequence ID" value="MBA6148391.1"/>
    <property type="molecule type" value="Genomic_DNA"/>
</dbReference>
<evidence type="ECO:0000313" key="1">
    <source>
        <dbReference type="EMBL" id="MBA6148391.1"/>
    </source>
</evidence>
<protein>
    <recommendedName>
        <fullName evidence="3">RiboL-PSP-HEPN domain-containing protein</fullName>
    </recommendedName>
</protein>
<organism evidence="1 2">
    <name type="scientific">Pseudomonas juntendi</name>
    <dbReference type="NCBI Taxonomy" id="2666183"/>
    <lineage>
        <taxon>Bacteria</taxon>
        <taxon>Pseudomonadati</taxon>
        <taxon>Pseudomonadota</taxon>
        <taxon>Gammaproteobacteria</taxon>
        <taxon>Pseudomonadales</taxon>
        <taxon>Pseudomonadaceae</taxon>
        <taxon>Pseudomonas</taxon>
    </lineage>
</organism>
<name>A0A7W2QZ87_9PSED</name>
<proteinExistence type="predicted"/>
<comment type="caution">
    <text evidence="1">The sequence shown here is derived from an EMBL/GenBank/DDBJ whole genome shotgun (WGS) entry which is preliminary data.</text>
</comment>
<dbReference type="Proteomes" id="UP000577346">
    <property type="component" value="Unassembled WGS sequence"/>
</dbReference>
<dbReference type="AlphaFoldDB" id="A0A7W2QZ87"/>
<reference evidence="1 2" key="1">
    <citation type="submission" date="2020-07" db="EMBL/GenBank/DDBJ databases">
        <title>Diversity of carbapenemase encoding genes among Pseudomonas putida group clinical isolates in a tertiary Brazilian hospital.</title>
        <authorList>
            <person name="Alberto-Lei F."/>
            <person name="Nodari C.S."/>
            <person name="Streling A.P."/>
            <person name="Paulino J.T."/>
            <person name="Bessa-Neto F.O."/>
            <person name="Cayo R."/>
            <person name="Gales A.C."/>
        </authorList>
    </citation>
    <scope>NUCLEOTIDE SEQUENCE [LARGE SCALE GENOMIC DNA]</scope>
    <source>
        <strain evidence="1 2">11213</strain>
    </source>
</reference>
<accession>A0A7W2QZ87</accession>
<dbReference type="RefSeq" id="WP_054905856.1">
    <property type="nucleotide sequence ID" value="NZ_JACGDA010000023.1"/>
</dbReference>
<evidence type="ECO:0008006" key="3">
    <source>
        <dbReference type="Google" id="ProtNLM"/>
    </source>
</evidence>
<evidence type="ECO:0000313" key="2">
    <source>
        <dbReference type="Proteomes" id="UP000577346"/>
    </source>
</evidence>
<gene>
    <name evidence="1" type="ORF">H4C15_12855</name>
</gene>